<dbReference type="HOGENOM" id="CLU_012494_6_3_1"/>
<accession>N1PLX1</accession>
<dbReference type="InterPro" id="IPR029058">
    <property type="entry name" value="AB_hydrolase_fold"/>
</dbReference>
<protein>
    <recommendedName>
        <fullName evidence="1">Alpha/beta hydrolase fold-3 domain-containing protein</fullName>
    </recommendedName>
</protein>
<dbReference type="GO" id="GO:0016787">
    <property type="term" value="F:hydrolase activity"/>
    <property type="evidence" value="ECO:0007669"/>
    <property type="project" value="InterPro"/>
</dbReference>
<dbReference type="eggNOG" id="KOG1515">
    <property type="taxonomic scope" value="Eukaryota"/>
</dbReference>
<sequence length="304" mass="33554">MKPLASKVHIKDHSIRARDGYTIEARSYRSASHPYDRPLPIYIHYHGGGFLFGTLSSEDTTCSLIALNVEVTVLNVNYRHTPENLFPTPFHDSEDAFEWAISHAADFNGDASRIVIGGISAGGQIAAALAQTKKREGAASYKSLQGQVLMIPCLAHPECYEPVLKQMKSPEISSYRENEFAPILPMSRMKMFTDLLYPKTPALDDRRANPSGASPEELKGLPPATFGIAGLDPLRDEAILYAKLLTEQGVPTDVHIFKGVPHGFRRFGDKLSASKDWDGVMHDGIRWALSQPEAVETMKIKVHG</sequence>
<dbReference type="OMA" id="HTFPTAW"/>
<dbReference type="Pfam" id="PF07859">
    <property type="entry name" value="Abhydrolase_3"/>
    <property type="match status" value="1"/>
</dbReference>
<proteinExistence type="predicted"/>
<keyword evidence="3" id="KW-1185">Reference proteome</keyword>
<evidence type="ECO:0000313" key="3">
    <source>
        <dbReference type="Proteomes" id="UP000016933"/>
    </source>
</evidence>
<organism evidence="2 3">
    <name type="scientific">Dothistroma septosporum (strain NZE10 / CBS 128990)</name>
    <name type="common">Red band needle blight fungus</name>
    <name type="synonym">Mycosphaerella pini</name>
    <dbReference type="NCBI Taxonomy" id="675120"/>
    <lineage>
        <taxon>Eukaryota</taxon>
        <taxon>Fungi</taxon>
        <taxon>Dikarya</taxon>
        <taxon>Ascomycota</taxon>
        <taxon>Pezizomycotina</taxon>
        <taxon>Dothideomycetes</taxon>
        <taxon>Dothideomycetidae</taxon>
        <taxon>Mycosphaerellales</taxon>
        <taxon>Mycosphaerellaceae</taxon>
        <taxon>Dothistroma</taxon>
    </lineage>
</organism>
<dbReference type="SUPFAM" id="SSF53474">
    <property type="entry name" value="alpha/beta-Hydrolases"/>
    <property type="match status" value="1"/>
</dbReference>
<reference evidence="2 3" key="2">
    <citation type="journal article" date="2012" name="PLoS Pathog.">
        <title>Diverse lifestyles and strategies of plant pathogenesis encoded in the genomes of eighteen Dothideomycetes fungi.</title>
        <authorList>
            <person name="Ohm R.A."/>
            <person name="Feau N."/>
            <person name="Henrissat B."/>
            <person name="Schoch C.L."/>
            <person name="Horwitz B.A."/>
            <person name="Barry K.W."/>
            <person name="Condon B.J."/>
            <person name="Copeland A.C."/>
            <person name="Dhillon B."/>
            <person name="Glaser F."/>
            <person name="Hesse C.N."/>
            <person name="Kosti I."/>
            <person name="LaButti K."/>
            <person name="Lindquist E.A."/>
            <person name="Lucas S."/>
            <person name="Salamov A.A."/>
            <person name="Bradshaw R.E."/>
            <person name="Ciuffetti L."/>
            <person name="Hamelin R.C."/>
            <person name="Kema G.H.J."/>
            <person name="Lawrence C."/>
            <person name="Scott J.A."/>
            <person name="Spatafora J.W."/>
            <person name="Turgeon B.G."/>
            <person name="de Wit P.J.G.M."/>
            <person name="Zhong S."/>
            <person name="Goodwin S.B."/>
            <person name="Grigoriev I.V."/>
        </authorList>
    </citation>
    <scope>NUCLEOTIDE SEQUENCE [LARGE SCALE GENOMIC DNA]</scope>
    <source>
        <strain evidence="3">NZE10 / CBS 128990</strain>
    </source>
</reference>
<dbReference type="PANTHER" id="PTHR23024">
    <property type="entry name" value="ARYLACETAMIDE DEACETYLASE"/>
    <property type="match status" value="1"/>
</dbReference>
<dbReference type="Proteomes" id="UP000016933">
    <property type="component" value="Unassembled WGS sequence"/>
</dbReference>
<reference evidence="3" key="1">
    <citation type="journal article" date="2012" name="PLoS Genet.">
        <title>The genomes of the fungal plant pathogens Cladosporium fulvum and Dothistroma septosporum reveal adaptation to different hosts and lifestyles but also signatures of common ancestry.</title>
        <authorList>
            <person name="de Wit P.J.G.M."/>
            <person name="van der Burgt A."/>
            <person name="Oekmen B."/>
            <person name="Stergiopoulos I."/>
            <person name="Abd-Elsalam K.A."/>
            <person name="Aerts A.L."/>
            <person name="Bahkali A.H."/>
            <person name="Beenen H.G."/>
            <person name="Chettri P."/>
            <person name="Cox M.P."/>
            <person name="Datema E."/>
            <person name="de Vries R.P."/>
            <person name="Dhillon B."/>
            <person name="Ganley A.R."/>
            <person name="Griffiths S.A."/>
            <person name="Guo Y."/>
            <person name="Hamelin R.C."/>
            <person name="Henrissat B."/>
            <person name="Kabir M.S."/>
            <person name="Jashni M.K."/>
            <person name="Kema G."/>
            <person name="Klaubauf S."/>
            <person name="Lapidus A."/>
            <person name="Levasseur A."/>
            <person name="Lindquist E."/>
            <person name="Mehrabi R."/>
            <person name="Ohm R.A."/>
            <person name="Owen T.J."/>
            <person name="Salamov A."/>
            <person name="Schwelm A."/>
            <person name="Schijlen E."/>
            <person name="Sun H."/>
            <person name="van den Burg H.A."/>
            <person name="van Ham R.C.H.J."/>
            <person name="Zhang S."/>
            <person name="Goodwin S.B."/>
            <person name="Grigoriev I.V."/>
            <person name="Collemare J."/>
            <person name="Bradshaw R.E."/>
        </authorList>
    </citation>
    <scope>NUCLEOTIDE SEQUENCE [LARGE SCALE GENOMIC DNA]</scope>
    <source>
        <strain evidence="3">NZE10 / CBS 128990</strain>
    </source>
</reference>
<evidence type="ECO:0000313" key="2">
    <source>
        <dbReference type="EMBL" id="EME44346.1"/>
    </source>
</evidence>
<dbReference type="PANTHER" id="PTHR23024:SF182">
    <property type="entry name" value="PUTATIVE (AFU_ORTHOLOGUE AFUA_3G14960)-RELATED"/>
    <property type="match status" value="1"/>
</dbReference>
<dbReference type="InterPro" id="IPR050466">
    <property type="entry name" value="Carboxylest/Gibb_receptor"/>
</dbReference>
<evidence type="ECO:0000259" key="1">
    <source>
        <dbReference type="Pfam" id="PF07859"/>
    </source>
</evidence>
<dbReference type="EMBL" id="KB446539">
    <property type="protein sequence ID" value="EME44346.1"/>
    <property type="molecule type" value="Genomic_DNA"/>
</dbReference>
<dbReference type="Gene3D" id="3.40.50.1820">
    <property type="entry name" value="alpha/beta hydrolase"/>
    <property type="match status" value="1"/>
</dbReference>
<dbReference type="AlphaFoldDB" id="N1PLX1"/>
<feature type="domain" description="Alpha/beta hydrolase fold-3" evidence="1">
    <location>
        <begin position="43"/>
        <end position="264"/>
    </location>
</feature>
<dbReference type="InterPro" id="IPR013094">
    <property type="entry name" value="AB_hydrolase_3"/>
</dbReference>
<dbReference type="STRING" id="675120.N1PLX1"/>
<dbReference type="OrthoDB" id="408631at2759"/>
<name>N1PLX1_DOTSN</name>
<gene>
    <name evidence="2" type="ORF">DOTSEDRAFT_44598</name>
</gene>